<feature type="compositionally biased region" description="Basic and acidic residues" evidence="1">
    <location>
        <begin position="32"/>
        <end position="65"/>
    </location>
</feature>
<feature type="chain" id="PRO_5017232353" evidence="2">
    <location>
        <begin position="29"/>
        <end position="245"/>
    </location>
</feature>
<feature type="compositionally biased region" description="Basic residues" evidence="1">
    <location>
        <begin position="66"/>
        <end position="75"/>
    </location>
</feature>
<feature type="signal peptide" evidence="2">
    <location>
        <begin position="1"/>
        <end position="28"/>
    </location>
</feature>
<organism evidence="3 4">
    <name type="scientific">Chara braunii</name>
    <name type="common">Braun's stonewort</name>
    <dbReference type="NCBI Taxonomy" id="69332"/>
    <lineage>
        <taxon>Eukaryota</taxon>
        <taxon>Viridiplantae</taxon>
        <taxon>Streptophyta</taxon>
        <taxon>Charophyceae</taxon>
        <taxon>Charales</taxon>
        <taxon>Characeae</taxon>
        <taxon>Chara</taxon>
    </lineage>
</organism>
<dbReference type="EMBL" id="BFEA01000551">
    <property type="protein sequence ID" value="GBG86166.1"/>
    <property type="molecule type" value="Genomic_DNA"/>
</dbReference>
<protein>
    <submittedName>
        <fullName evidence="3">Uncharacterized protein</fullName>
    </submittedName>
</protein>
<evidence type="ECO:0000313" key="3">
    <source>
        <dbReference type="EMBL" id="GBG86166.1"/>
    </source>
</evidence>
<dbReference type="AlphaFoldDB" id="A0A388LV11"/>
<proteinExistence type="predicted"/>
<dbReference type="Gramene" id="GBG86166">
    <property type="protein sequence ID" value="GBG86166"/>
    <property type="gene ID" value="CBR_g41070"/>
</dbReference>
<gene>
    <name evidence="3" type="ORF">CBR_g41070</name>
</gene>
<reference evidence="3 4" key="1">
    <citation type="journal article" date="2018" name="Cell">
        <title>The Chara Genome: Secondary Complexity and Implications for Plant Terrestrialization.</title>
        <authorList>
            <person name="Nishiyama T."/>
            <person name="Sakayama H."/>
            <person name="Vries J.D."/>
            <person name="Buschmann H."/>
            <person name="Saint-Marcoux D."/>
            <person name="Ullrich K.K."/>
            <person name="Haas F.B."/>
            <person name="Vanderstraeten L."/>
            <person name="Becker D."/>
            <person name="Lang D."/>
            <person name="Vosolsobe S."/>
            <person name="Rombauts S."/>
            <person name="Wilhelmsson P.K.I."/>
            <person name="Janitza P."/>
            <person name="Kern R."/>
            <person name="Heyl A."/>
            <person name="Rumpler F."/>
            <person name="Villalobos L.I.A.C."/>
            <person name="Clay J.M."/>
            <person name="Skokan R."/>
            <person name="Toyoda A."/>
            <person name="Suzuki Y."/>
            <person name="Kagoshima H."/>
            <person name="Schijlen E."/>
            <person name="Tajeshwar N."/>
            <person name="Catarino B."/>
            <person name="Hetherington A.J."/>
            <person name="Saltykova A."/>
            <person name="Bonnot C."/>
            <person name="Breuninger H."/>
            <person name="Symeonidi A."/>
            <person name="Radhakrishnan G.V."/>
            <person name="Van Nieuwerburgh F."/>
            <person name="Deforce D."/>
            <person name="Chang C."/>
            <person name="Karol K.G."/>
            <person name="Hedrich R."/>
            <person name="Ulvskov P."/>
            <person name="Glockner G."/>
            <person name="Delwiche C.F."/>
            <person name="Petrasek J."/>
            <person name="Van de Peer Y."/>
            <person name="Friml J."/>
            <person name="Beilby M."/>
            <person name="Dolan L."/>
            <person name="Kohara Y."/>
            <person name="Sugano S."/>
            <person name="Fujiyama A."/>
            <person name="Delaux P.-M."/>
            <person name="Quint M."/>
            <person name="TheiBen G."/>
            <person name="Hagemann M."/>
            <person name="Harholt J."/>
            <person name="Dunand C."/>
            <person name="Zachgo S."/>
            <person name="Langdale J."/>
            <person name="Maumus F."/>
            <person name="Straeten D.V.D."/>
            <person name="Gould S.B."/>
            <person name="Rensing S.A."/>
        </authorList>
    </citation>
    <scope>NUCLEOTIDE SEQUENCE [LARGE SCALE GENOMIC DNA]</scope>
    <source>
        <strain evidence="3 4">S276</strain>
    </source>
</reference>
<keyword evidence="4" id="KW-1185">Reference proteome</keyword>
<keyword evidence="2" id="KW-0732">Signal</keyword>
<evidence type="ECO:0000256" key="1">
    <source>
        <dbReference type="SAM" id="MobiDB-lite"/>
    </source>
</evidence>
<evidence type="ECO:0000313" key="4">
    <source>
        <dbReference type="Proteomes" id="UP000265515"/>
    </source>
</evidence>
<accession>A0A388LV11</accession>
<feature type="compositionally biased region" description="Basic and acidic residues" evidence="1">
    <location>
        <begin position="76"/>
        <end position="206"/>
    </location>
</feature>
<name>A0A388LV11_CHABU</name>
<feature type="region of interest" description="Disordered" evidence="1">
    <location>
        <begin position="26"/>
        <end position="245"/>
    </location>
</feature>
<sequence>MARSDWRWFWVLFLLLMFWCSRHPPVSGKGVTPERDRGGDDEDKKLHHATGERTHLKGDDKDIHHAKGTRARTSSKKIEADDKLQANRKTEAEGKFRPISKKIESDDKPEGLLKRSEELKDPERGEQLKGLLKRGEALKGPPKRGEELKGSSNRGEELKGPPRRGEDVKGRPKMGEELKGSKRGHELNGSQKGDELKGPHIDDKLKGSKVAQLKAGHGKGVGKQRASVADIDEPAGSASKLSEKR</sequence>
<dbReference type="Proteomes" id="UP000265515">
    <property type="component" value="Unassembled WGS sequence"/>
</dbReference>
<evidence type="ECO:0000256" key="2">
    <source>
        <dbReference type="SAM" id="SignalP"/>
    </source>
</evidence>
<comment type="caution">
    <text evidence="3">The sequence shown here is derived from an EMBL/GenBank/DDBJ whole genome shotgun (WGS) entry which is preliminary data.</text>
</comment>